<evidence type="ECO:0000313" key="1">
    <source>
        <dbReference type="EMBL" id="VEL17520.1"/>
    </source>
</evidence>
<comment type="caution">
    <text evidence="1">The sequence shown here is derived from an EMBL/GenBank/DDBJ whole genome shotgun (WGS) entry which is preliminary data.</text>
</comment>
<dbReference type="EMBL" id="CAAALY010032999">
    <property type="protein sequence ID" value="VEL17520.1"/>
    <property type="molecule type" value="Genomic_DNA"/>
</dbReference>
<dbReference type="InterPro" id="IPR027417">
    <property type="entry name" value="P-loop_NTPase"/>
</dbReference>
<dbReference type="SUPFAM" id="SSF52540">
    <property type="entry name" value="P-loop containing nucleoside triphosphate hydrolases"/>
    <property type="match status" value="1"/>
</dbReference>
<dbReference type="Proteomes" id="UP000784294">
    <property type="component" value="Unassembled WGS sequence"/>
</dbReference>
<dbReference type="PANTHER" id="PTHR43394:SF1">
    <property type="entry name" value="ATP-BINDING CASSETTE SUB-FAMILY B MEMBER 10, MITOCHONDRIAL"/>
    <property type="match status" value="1"/>
</dbReference>
<sequence length="83" mass="9109">MSTVIRRLADNTSGITALVIAHRLSTIVDADEIIVLRNGLVTERGTHSDLMMRPGSYYADLWRQQRLSSVSIASNPTTIDLPG</sequence>
<keyword evidence="2" id="KW-1185">Reference proteome</keyword>
<evidence type="ECO:0000313" key="2">
    <source>
        <dbReference type="Proteomes" id="UP000784294"/>
    </source>
</evidence>
<name>A0A3S4ZQW7_9PLAT</name>
<evidence type="ECO:0008006" key="3">
    <source>
        <dbReference type="Google" id="ProtNLM"/>
    </source>
</evidence>
<reference evidence="1" key="1">
    <citation type="submission" date="2018-11" db="EMBL/GenBank/DDBJ databases">
        <authorList>
            <consortium name="Pathogen Informatics"/>
        </authorList>
    </citation>
    <scope>NUCLEOTIDE SEQUENCE</scope>
</reference>
<organism evidence="1 2">
    <name type="scientific">Protopolystoma xenopodis</name>
    <dbReference type="NCBI Taxonomy" id="117903"/>
    <lineage>
        <taxon>Eukaryota</taxon>
        <taxon>Metazoa</taxon>
        <taxon>Spiralia</taxon>
        <taxon>Lophotrochozoa</taxon>
        <taxon>Platyhelminthes</taxon>
        <taxon>Monogenea</taxon>
        <taxon>Polyopisthocotylea</taxon>
        <taxon>Polystomatidea</taxon>
        <taxon>Polystomatidae</taxon>
        <taxon>Protopolystoma</taxon>
    </lineage>
</organism>
<dbReference type="GO" id="GO:0015421">
    <property type="term" value="F:ABC-type oligopeptide transporter activity"/>
    <property type="evidence" value="ECO:0007669"/>
    <property type="project" value="TreeGrafter"/>
</dbReference>
<dbReference type="InterPro" id="IPR039421">
    <property type="entry name" value="Type_1_exporter"/>
</dbReference>
<protein>
    <recommendedName>
        <fullName evidence="3">ABC transmembrane type-1 domain-containing protein</fullName>
    </recommendedName>
</protein>
<accession>A0A3S4ZQW7</accession>
<dbReference type="PANTHER" id="PTHR43394">
    <property type="entry name" value="ATP-DEPENDENT PERMEASE MDL1, MITOCHONDRIAL"/>
    <property type="match status" value="1"/>
</dbReference>
<dbReference type="OrthoDB" id="6500128at2759"/>
<dbReference type="Gene3D" id="3.40.50.300">
    <property type="entry name" value="P-loop containing nucleotide triphosphate hydrolases"/>
    <property type="match status" value="1"/>
</dbReference>
<dbReference type="AlphaFoldDB" id="A0A3S4ZQW7"/>
<gene>
    <name evidence="1" type="ORF">PXEA_LOCUS10960</name>
</gene>
<proteinExistence type="predicted"/>